<keyword evidence="2" id="KW-1185">Reference proteome</keyword>
<sequence>MCALLVLQLVSLLSKRLGLFCFVATFWTTGGRAAAAPRMAAMPWLLDDGIVRGMAIGAVFTDYSGKISCLEFQRKEDLLVTEDDSIRLYNTTSATMWMGSVWDLLHFDCWPIDMSDSVGFCCLGMLVGVQQH</sequence>
<dbReference type="AlphaFoldDB" id="A0A9R1NUW2"/>
<proteinExistence type="predicted"/>
<dbReference type="EMBL" id="LT934113">
    <property type="protein sequence ID" value="VAH31597.1"/>
    <property type="molecule type" value="Genomic_DNA"/>
</dbReference>
<accession>A0A9R1NUW2</accession>
<gene>
    <name evidence="1" type="ORF">TRITD_2Av1G163810</name>
</gene>
<protein>
    <submittedName>
        <fullName evidence="1">Uncharacterized protein</fullName>
    </submittedName>
</protein>
<reference evidence="1 2" key="1">
    <citation type="submission" date="2017-09" db="EMBL/GenBank/DDBJ databases">
        <authorList>
            <consortium name="International Durum Wheat Genome Sequencing Consortium (IDWGSC)"/>
            <person name="Milanesi L."/>
        </authorList>
    </citation>
    <scope>NUCLEOTIDE SEQUENCE [LARGE SCALE GENOMIC DNA]</scope>
    <source>
        <strain evidence="2">cv. Svevo</strain>
    </source>
</reference>
<name>A0A9R1NUW2_TRITD</name>
<evidence type="ECO:0000313" key="2">
    <source>
        <dbReference type="Proteomes" id="UP000324705"/>
    </source>
</evidence>
<dbReference type="Proteomes" id="UP000324705">
    <property type="component" value="Chromosome 2A"/>
</dbReference>
<evidence type="ECO:0000313" key="1">
    <source>
        <dbReference type="EMBL" id="VAH31597.1"/>
    </source>
</evidence>
<dbReference type="Gramene" id="TRITD2Av1G163810.1">
    <property type="protein sequence ID" value="TRITD2Av1G163810.1"/>
    <property type="gene ID" value="TRITD2Av1G163810"/>
</dbReference>
<organism evidence="1 2">
    <name type="scientific">Triticum turgidum subsp. durum</name>
    <name type="common">Durum wheat</name>
    <name type="synonym">Triticum durum</name>
    <dbReference type="NCBI Taxonomy" id="4567"/>
    <lineage>
        <taxon>Eukaryota</taxon>
        <taxon>Viridiplantae</taxon>
        <taxon>Streptophyta</taxon>
        <taxon>Embryophyta</taxon>
        <taxon>Tracheophyta</taxon>
        <taxon>Spermatophyta</taxon>
        <taxon>Magnoliopsida</taxon>
        <taxon>Liliopsida</taxon>
        <taxon>Poales</taxon>
        <taxon>Poaceae</taxon>
        <taxon>BOP clade</taxon>
        <taxon>Pooideae</taxon>
        <taxon>Triticodae</taxon>
        <taxon>Triticeae</taxon>
        <taxon>Triticinae</taxon>
        <taxon>Triticum</taxon>
    </lineage>
</organism>